<evidence type="ECO:0000256" key="5">
    <source>
        <dbReference type="ARBA" id="ARBA00023163"/>
    </source>
</evidence>
<dbReference type="Pfam" id="PF02311">
    <property type="entry name" value="AraC_binding"/>
    <property type="match status" value="1"/>
</dbReference>
<dbReference type="RefSeq" id="WP_158954608.1">
    <property type="nucleotide sequence ID" value="NZ_CP046915.1"/>
</dbReference>
<dbReference type="Pfam" id="PF12833">
    <property type="entry name" value="HTH_18"/>
    <property type="match status" value="1"/>
</dbReference>
<keyword evidence="2" id="KW-0805">Transcription regulation</keyword>
<dbReference type="SUPFAM" id="SSF51182">
    <property type="entry name" value="RmlC-like cupins"/>
    <property type="match status" value="1"/>
</dbReference>
<dbReference type="InterPro" id="IPR003313">
    <property type="entry name" value="AraC-bd"/>
</dbReference>
<dbReference type="InterPro" id="IPR011051">
    <property type="entry name" value="RmlC_Cupin_sf"/>
</dbReference>
<keyword evidence="8" id="KW-1185">Reference proteome</keyword>
<gene>
    <name evidence="7" type="ORF">FAZ98_23610</name>
</gene>
<organism evidence="7 8">
    <name type="scientific">Paraburkholderia acidisoli</name>
    <dbReference type="NCBI Taxonomy" id="2571748"/>
    <lineage>
        <taxon>Bacteria</taxon>
        <taxon>Pseudomonadati</taxon>
        <taxon>Pseudomonadota</taxon>
        <taxon>Betaproteobacteria</taxon>
        <taxon>Burkholderiales</taxon>
        <taxon>Burkholderiaceae</taxon>
        <taxon>Paraburkholderia</taxon>
    </lineage>
</organism>
<dbReference type="Gene3D" id="1.10.10.60">
    <property type="entry name" value="Homeodomain-like"/>
    <property type="match status" value="2"/>
</dbReference>
<dbReference type="OrthoDB" id="9804543at2"/>
<evidence type="ECO:0000313" key="7">
    <source>
        <dbReference type="EMBL" id="QGZ64809.1"/>
    </source>
</evidence>
<dbReference type="InterPro" id="IPR018062">
    <property type="entry name" value="HTH_AraC-typ_CS"/>
</dbReference>
<evidence type="ECO:0000256" key="4">
    <source>
        <dbReference type="ARBA" id="ARBA00023159"/>
    </source>
</evidence>
<accession>A0A7Z2JIX9</accession>
<evidence type="ECO:0000256" key="1">
    <source>
        <dbReference type="ARBA" id="ARBA00022491"/>
    </source>
</evidence>
<dbReference type="SMART" id="SM00342">
    <property type="entry name" value="HTH_ARAC"/>
    <property type="match status" value="1"/>
</dbReference>
<keyword evidence="4" id="KW-0010">Activator</keyword>
<dbReference type="AlphaFoldDB" id="A0A7Z2JIX9"/>
<evidence type="ECO:0000259" key="6">
    <source>
        <dbReference type="PROSITE" id="PS01124"/>
    </source>
</evidence>
<dbReference type="PANTHER" id="PTHR11019:SF159">
    <property type="entry name" value="TRANSCRIPTIONAL REGULATOR-RELATED"/>
    <property type="match status" value="1"/>
</dbReference>
<evidence type="ECO:0000256" key="3">
    <source>
        <dbReference type="ARBA" id="ARBA00023125"/>
    </source>
</evidence>
<dbReference type="InterPro" id="IPR020449">
    <property type="entry name" value="Tscrpt_reg_AraC-type_HTH"/>
</dbReference>
<name>A0A7Z2JIX9_9BURK</name>
<dbReference type="PROSITE" id="PS01124">
    <property type="entry name" value="HTH_ARAC_FAMILY_2"/>
    <property type="match status" value="1"/>
</dbReference>
<dbReference type="KEGG" id="pacs:FAZ98_23610"/>
<dbReference type="EMBL" id="CP046915">
    <property type="protein sequence ID" value="QGZ64809.1"/>
    <property type="molecule type" value="Genomic_DNA"/>
</dbReference>
<dbReference type="SUPFAM" id="SSF46689">
    <property type="entry name" value="Homeodomain-like"/>
    <property type="match status" value="1"/>
</dbReference>
<protein>
    <submittedName>
        <fullName evidence="7">Helix-turn-helix domain-containing protein</fullName>
    </submittedName>
</protein>
<dbReference type="PROSITE" id="PS00041">
    <property type="entry name" value="HTH_ARAC_FAMILY_1"/>
    <property type="match status" value="1"/>
</dbReference>
<dbReference type="InterPro" id="IPR009057">
    <property type="entry name" value="Homeodomain-like_sf"/>
</dbReference>
<proteinExistence type="predicted"/>
<dbReference type="InterPro" id="IPR018060">
    <property type="entry name" value="HTH_AraC"/>
</dbReference>
<dbReference type="GO" id="GO:0003700">
    <property type="term" value="F:DNA-binding transcription factor activity"/>
    <property type="evidence" value="ECO:0007669"/>
    <property type="project" value="InterPro"/>
</dbReference>
<evidence type="ECO:0000313" key="8">
    <source>
        <dbReference type="Proteomes" id="UP000433577"/>
    </source>
</evidence>
<keyword evidence="1" id="KW-0678">Repressor</keyword>
<evidence type="ECO:0000256" key="2">
    <source>
        <dbReference type="ARBA" id="ARBA00023015"/>
    </source>
</evidence>
<dbReference type="PANTHER" id="PTHR11019">
    <property type="entry name" value="HTH-TYPE TRANSCRIPTIONAL REGULATOR NIMR"/>
    <property type="match status" value="1"/>
</dbReference>
<dbReference type="PRINTS" id="PR00032">
    <property type="entry name" value="HTHARAC"/>
</dbReference>
<sequence>MSLIPPSAKLQTFGKTFADRKVIAQSLDYAHGAHEIAHVHHRAQLVYATRGIVRVLTPRGLWMVTPAHALLIGSQVEHELHMLGDVAMRTLYLEPGALAVTERDCRPIAPGDLLRAAIADLCAAGTQATGNRRSALLEPLILDLVDEAPRTADAACLPLPADARLRRICTSLIAQPANPDTLEAWAAQVGASGRTVARHFRVETGLSFGQWREQLRTTEARARLAVGHAIADIARELGYADARTFATMFRRASGVTPQHYARGAHATHVSDT</sequence>
<reference evidence="7 8" key="1">
    <citation type="submission" date="2019-12" db="EMBL/GenBank/DDBJ databases">
        <title>Paraburkholderia acidiphila 7Q-K02 sp. nov and Paraburkholderia acidisoli DHF22 sp. nov., two strains isolated from forest soil.</title>
        <authorList>
            <person name="Gao Z."/>
            <person name="Qiu L."/>
        </authorList>
    </citation>
    <scope>NUCLEOTIDE SEQUENCE [LARGE SCALE GENOMIC DNA]</scope>
    <source>
        <strain evidence="7 8">DHF22</strain>
    </source>
</reference>
<feature type="domain" description="HTH araC/xylS-type" evidence="6">
    <location>
        <begin position="166"/>
        <end position="263"/>
    </location>
</feature>
<keyword evidence="5" id="KW-0804">Transcription</keyword>
<keyword evidence="3" id="KW-0238">DNA-binding</keyword>
<dbReference type="GO" id="GO:0043565">
    <property type="term" value="F:sequence-specific DNA binding"/>
    <property type="evidence" value="ECO:0007669"/>
    <property type="project" value="InterPro"/>
</dbReference>
<dbReference type="Proteomes" id="UP000433577">
    <property type="component" value="Chromosome 3"/>
</dbReference>
<dbReference type="FunFam" id="1.10.10.60:FF:000132">
    <property type="entry name" value="AraC family transcriptional regulator"/>
    <property type="match status" value="1"/>
</dbReference>
<dbReference type="CDD" id="cd06124">
    <property type="entry name" value="cupin_NimR-like_N"/>
    <property type="match status" value="1"/>
</dbReference>